<dbReference type="EMBL" id="BDIP01005789">
    <property type="protein sequence ID" value="GCA63990.1"/>
    <property type="molecule type" value="Genomic_DNA"/>
</dbReference>
<comment type="caution">
    <text evidence="2">The sequence shown here is derived from an EMBL/GenBank/DDBJ whole genome shotgun (WGS) entry which is preliminary data.</text>
</comment>
<name>A0A391NTS9_9EUKA</name>
<proteinExistence type="predicted"/>
<reference evidence="2 3" key="1">
    <citation type="journal article" date="2018" name="PLoS ONE">
        <title>The draft genome of Kipferlia bialata reveals reductive genome evolution in fornicate parasites.</title>
        <authorList>
            <person name="Tanifuji G."/>
            <person name="Takabayashi S."/>
            <person name="Kume K."/>
            <person name="Takagi M."/>
            <person name="Nakayama T."/>
            <person name="Kamikawa R."/>
            <person name="Inagaki Y."/>
            <person name="Hashimoto T."/>
        </authorList>
    </citation>
    <scope>NUCLEOTIDE SEQUENCE [LARGE SCALE GENOMIC DNA]</scope>
    <source>
        <strain evidence="2">NY0173</strain>
    </source>
</reference>
<organism evidence="2 3">
    <name type="scientific">Kipferlia bialata</name>
    <dbReference type="NCBI Taxonomy" id="797122"/>
    <lineage>
        <taxon>Eukaryota</taxon>
        <taxon>Metamonada</taxon>
        <taxon>Carpediemonas-like organisms</taxon>
        <taxon>Kipferlia</taxon>
    </lineage>
</organism>
<dbReference type="Proteomes" id="UP000265618">
    <property type="component" value="Unassembled WGS sequence"/>
</dbReference>
<feature type="region of interest" description="Disordered" evidence="1">
    <location>
        <begin position="1"/>
        <end position="21"/>
    </location>
</feature>
<dbReference type="AlphaFoldDB" id="A0A391NTS9"/>
<evidence type="ECO:0000256" key="1">
    <source>
        <dbReference type="SAM" id="MobiDB-lite"/>
    </source>
</evidence>
<accession>A0A391NTS9</accession>
<sequence>YRQVSEGQLSERKQTERIEPIFDRRHKNGEWRYTKYKVHEREMKRK</sequence>
<feature type="compositionally biased region" description="Basic and acidic residues" evidence="1">
    <location>
        <begin position="9"/>
        <end position="21"/>
    </location>
</feature>
<protein>
    <submittedName>
        <fullName evidence="2">Uncharacterized protein</fullName>
    </submittedName>
</protein>
<evidence type="ECO:0000313" key="2">
    <source>
        <dbReference type="EMBL" id="GCA63990.1"/>
    </source>
</evidence>
<evidence type="ECO:0000313" key="3">
    <source>
        <dbReference type="Proteomes" id="UP000265618"/>
    </source>
</evidence>
<keyword evidence="3" id="KW-1185">Reference proteome</keyword>
<feature type="non-terminal residue" evidence="2">
    <location>
        <position position="1"/>
    </location>
</feature>
<gene>
    <name evidence="2" type="ORF">KIPB_012793</name>
</gene>